<protein>
    <recommendedName>
        <fullName evidence="4">Lipoprotein</fullName>
    </recommendedName>
</protein>
<evidence type="ECO:0000313" key="2">
    <source>
        <dbReference type="EMBL" id="PZQ21690.1"/>
    </source>
</evidence>
<dbReference type="PROSITE" id="PS51257">
    <property type="entry name" value="PROKAR_LIPOPROTEIN"/>
    <property type="match status" value="1"/>
</dbReference>
<evidence type="ECO:0008006" key="4">
    <source>
        <dbReference type="Google" id="ProtNLM"/>
    </source>
</evidence>
<keyword evidence="1" id="KW-0732">Signal</keyword>
<name>A0A2W5N6B2_SPHMC</name>
<dbReference type="AlphaFoldDB" id="A0A2W5N6B2"/>
<sequence length="143" mass="14833">MNFRVGLVAALAGGALFLSACGSEPEAAGGGAATGDGEFDTVLRCWALTSGAYFLHMALAGESGNLPKPDEATYTGWDKKLAILSFKKGMGFKAFNEMKNKAKGDVRVLSLNVDPAHAAAVQTCIDGVPPPTDEPDPSWPSDS</sequence>
<accession>A0A2W5N6B2</accession>
<evidence type="ECO:0000256" key="1">
    <source>
        <dbReference type="SAM" id="SignalP"/>
    </source>
</evidence>
<comment type="caution">
    <text evidence="2">The sequence shown here is derived from an EMBL/GenBank/DDBJ whole genome shotgun (WGS) entry which is preliminary data.</text>
</comment>
<dbReference type="EMBL" id="QFPJ01000025">
    <property type="protein sequence ID" value="PZQ21690.1"/>
    <property type="molecule type" value="Genomic_DNA"/>
</dbReference>
<gene>
    <name evidence="2" type="ORF">DI569_11140</name>
</gene>
<organism evidence="2 3">
    <name type="scientific">Sphingopyxis macrogoltabida</name>
    <name type="common">Sphingomonas macrogoltabidus</name>
    <dbReference type="NCBI Taxonomy" id="33050"/>
    <lineage>
        <taxon>Bacteria</taxon>
        <taxon>Pseudomonadati</taxon>
        <taxon>Pseudomonadota</taxon>
        <taxon>Alphaproteobacteria</taxon>
        <taxon>Sphingomonadales</taxon>
        <taxon>Sphingomonadaceae</taxon>
        <taxon>Sphingopyxis</taxon>
    </lineage>
</organism>
<feature type="signal peptide" evidence="1">
    <location>
        <begin position="1"/>
        <end position="20"/>
    </location>
</feature>
<dbReference type="Proteomes" id="UP000248597">
    <property type="component" value="Unassembled WGS sequence"/>
</dbReference>
<proteinExistence type="predicted"/>
<reference evidence="2 3" key="1">
    <citation type="submission" date="2017-08" db="EMBL/GenBank/DDBJ databases">
        <title>Infants hospitalized years apart are colonized by the same room-sourced microbial strains.</title>
        <authorList>
            <person name="Brooks B."/>
            <person name="Olm M.R."/>
            <person name="Firek B.A."/>
            <person name="Baker R."/>
            <person name="Thomas B.C."/>
            <person name="Morowitz M.J."/>
            <person name="Banfield J.F."/>
        </authorList>
    </citation>
    <scope>NUCLEOTIDE SEQUENCE [LARGE SCALE GENOMIC DNA]</scope>
    <source>
        <strain evidence="2">S2_005_003_R2_47</strain>
    </source>
</reference>
<evidence type="ECO:0000313" key="3">
    <source>
        <dbReference type="Proteomes" id="UP000248597"/>
    </source>
</evidence>
<feature type="chain" id="PRO_5016109112" description="Lipoprotein" evidence="1">
    <location>
        <begin position="21"/>
        <end position="143"/>
    </location>
</feature>